<feature type="domain" description="Glyoxalase-like" evidence="1">
    <location>
        <begin position="8"/>
        <end position="212"/>
    </location>
</feature>
<accession>E1Z4P5</accession>
<dbReference type="InterPro" id="IPR029068">
    <property type="entry name" value="Glyas_Bleomycin-R_OHBP_Dase"/>
</dbReference>
<evidence type="ECO:0000313" key="3">
    <source>
        <dbReference type="Proteomes" id="UP000008141"/>
    </source>
</evidence>
<gene>
    <name evidence="2" type="ORF">CHLNCDRAFT_137865</name>
</gene>
<dbReference type="GeneID" id="17358593"/>
<dbReference type="RefSeq" id="XP_005851486.1">
    <property type="nucleotide sequence ID" value="XM_005851424.1"/>
</dbReference>
<reference evidence="2 3" key="1">
    <citation type="journal article" date="2010" name="Plant Cell">
        <title>The Chlorella variabilis NC64A genome reveals adaptation to photosymbiosis, coevolution with viruses, and cryptic sex.</title>
        <authorList>
            <person name="Blanc G."/>
            <person name="Duncan G."/>
            <person name="Agarkova I."/>
            <person name="Borodovsky M."/>
            <person name="Gurnon J."/>
            <person name="Kuo A."/>
            <person name="Lindquist E."/>
            <person name="Lucas S."/>
            <person name="Pangilinan J."/>
            <person name="Polle J."/>
            <person name="Salamov A."/>
            <person name="Terry A."/>
            <person name="Yamada T."/>
            <person name="Dunigan D.D."/>
            <person name="Grigoriev I.V."/>
            <person name="Claverie J.M."/>
            <person name="Van Etten J.L."/>
        </authorList>
    </citation>
    <scope>NUCLEOTIDE SEQUENCE [LARGE SCALE GENOMIC DNA]</scope>
    <source>
        <strain evidence="2 3">NC64A</strain>
    </source>
</reference>
<dbReference type="InParanoid" id="E1Z4P5"/>
<dbReference type="Proteomes" id="UP000008141">
    <property type="component" value="Unassembled WGS sequence"/>
</dbReference>
<dbReference type="EMBL" id="GL433836">
    <property type="protein sequence ID" value="EFN59384.1"/>
    <property type="molecule type" value="Genomic_DNA"/>
</dbReference>
<organism evidence="3">
    <name type="scientific">Chlorella variabilis</name>
    <name type="common">Green alga</name>
    <dbReference type="NCBI Taxonomy" id="554065"/>
    <lineage>
        <taxon>Eukaryota</taxon>
        <taxon>Viridiplantae</taxon>
        <taxon>Chlorophyta</taxon>
        <taxon>core chlorophytes</taxon>
        <taxon>Trebouxiophyceae</taxon>
        <taxon>Chlorellales</taxon>
        <taxon>Chlorellaceae</taxon>
        <taxon>Chlorella clade</taxon>
        <taxon>Chlorella</taxon>
    </lineage>
</organism>
<dbReference type="eggNOG" id="ENOG502SZZU">
    <property type="taxonomic scope" value="Eukaryota"/>
</dbReference>
<proteinExistence type="predicted"/>
<dbReference type="AlphaFoldDB" id="E1Z4P5"/>
<dbReference type="Gene3D" id="3.10.180.10">
    <property type="entry name" value="2,3-Dihydroxybiphenyl 1,2-Dioxygenase, domain 1"/>
    <property type="match status" value="1"/>
</dbReference>
<name>E1Z4P5_CHLVA</name>
<dbReference type="OrthoDB" id="506029at2759"/>
<evidence type="ECO:0000259" key="1">
    <source>
        <dbReference type="Pfam" id="PF13468"/>
    </source>
</evidence>
<evidence type="ECO:0000313" key="2">
    <source>
        <dbReference type="EMBL" id="EFN59384.1"/>
    </source>
</evidence>
<keyword evidence="3" id="KW-1185">Reference proteome</keyword>
<protein>
    <recommendedName>
        <fullName evidence="1">Glyoxalase-like domain-containing protein</fullName>
    </recommendedName>
</protein>
<sequence>MPSWGVELDHLVVAAATLEAGVVPVAAALGVPEGAFSAEGKHALLGTHNRLVNLGGSCYLEVIAIDPAAPAPTRTRWFGLDDPSQQARLAQRPRLLTWVARLQPPADLSALAAQQQVPPVVAMHRGDFRWRIAVPDDGSLPSWAPATCSDSSSSSSSSRSSSVVGGGGILPTVIQWDVPQTPAELLAPSGLSLRRLVARHPQPASVRLGLAALHAEALVCIDDVATPEAGLQAEIETPTGLRILT</sequence>
<dbReference type="Pfam" id="PF13468">
    <property type="entry name" value="Glyoxalase_3"/>
    <property type="match status" value="1"/>
</dbReference>
<dbReference type="KEGG" id="cvr:CHLNCDRAFT_137865"/>
<dbReference type="InterPro" id="IPR025870">
    <property type="entry name" value="Glyoxalase-like_dom"/>
</dbReference>